<sequence>VVNLLFYGGAFWLACIVFTIDLLIPSGVAVGLGYVVVVIVGIWSPSRKYYFWAAFIGTMLTILGCFVSPITDEPMHRYLHWEDITNRILSIIVLWGFAFLLYKRNQGTVHKLKQDL</sequence>
<proteinExistence type="predicted"/>
<feature type="transmembrane region" description="Helical" evidence="1">
    <location>
        <begin position="49"/>
        <end position="69"/>
    </location>
</feature>
<reference evidence="2" key="1">
    <citation type="submission" date="2018-05" db="EMBL/GenBank/DDBJ databases">
        <authorList>
            <person name="Lanie J.A."/>
            <person name="Ng W.-L."/>
            <person name="Kazmierczak K.M."/>
            <person name="Andrzejewski T.M."/>
            <person name="Davidsen T.M."/>
            <person name="Wayne K.J."/>
            <person name="Tettelin H."/>
            <person name="Glass J.I."/>
            <person name="Rusch D."/>
            <person name="Podicherti R."/>
            <person name="Tsui H.-C.T."/>
            <person name="Winkler M.E."/>
        </authorList>
    </citation>
    <scope>NUCLEOTIDE SEQUENCE</scope>
</reference>
<protein>
    <submittedName>
        <fullName evidence="2">Uncharacterized protein</fullName>
    </submittedName>
</protein>
<organism evidence="2">
    <name type="scientific">marine metagenome</name>
    <dbReference type="NCBI Taxonomy" id="408172"/>
    <lineage>
        <taxon>unclassified sequences</taxon>
        <taxon>metagenomes</taxon>
        <taxon>ecological metagenomes</taxon>
    </lineage>
</organism>
<dbReference type="EMBL" id="UINC01024227">
    <property type="protein sequence ID" value="SVA97453.1"/>
    <property type="molecule type" value="Genomic_DNA"/>
</dbReference>
<feature type="transmembrane region" description="Helical" evidence="1">
    <location>
        <begin position="84"/>
        <end position="102"/>
    </location>
</feature>
<keyword evidence="1" id="KW-1133">Transmembrane helix</keyword>
<gene>
    <name evidence="2" type="ORF">METZ01_LOCUS150307</name>
</gene>
<feature type="non-terminal residue" evidence="2">
    <location>
        <position position="1"/>
    </location>
</feature>
<evidence type="ECO:0000313" key="2">
    <source>
        <dbReference type="EMBL" id="SVA97453.1"/>
    </source>
</evidence>
<keyword evidence="1" id="KW-0472">Membrane</keyword>
<feature type="transmembrane region" description="Helical" evidence="1">
    <location>
        <begin position="6"/>
        <end position="37"/>
    </location>
</feature>
<evidence type="ECO:0000256" key="1">
    <source>
        <dbReference type="SAM" id="Phobius"/>
    </source>
</evidence>
<dbReference type="AlphaFoldDB" id="A0A382A946"/>
<name>A0A382A946_9ZZZZ</name>
<accession>A0A382A946</accession>
<keyword evidence="1" id="KW-0812">Transmembrane</keyword>